<organism evidence="3 4">
    <name type="scientific">Piloderma croceum (strain F 1598)</name>
    <dbReference type="NCBI Taxonomy" id="765440"/>
    <lineage>
        <taxon>Eukaryota</taxon>
        <taxon>Fungi</taxon>
        <taxon>Dikarya</taxon>
        <taxon>Basidiomycota</taxon>
        <taxon>Agaricomycotina</taxon>
        <taxon>Agaricomycetes</taxon>
        <taxon>Agaricomycetidae</taxon>
        <taxon>Atheliales</taxon>
        <taxon>Atheliaceae</taxon>
        <taxon>Piloderma</taxon>
    </lineage>
</organism>
<evidence type="ECO:0000313" key="4">
    <source>
        <dbReference type="Proteomes" id="UP000054166"/>
    </source>
</evidence>
<protein>
    <recommendedName>
        <fullName evidence="2">Alpha-ketoglutarate-dependent dioxygenase AlkB-like domain-containing protein</fullName>
    </recommendedName>
</protein>
<dbReference type="Proteomes" id="UP000054166">
    <property type="component" value="Unassembled WGS sequence"/>
</dbReference>
<dbReference type="PANTHER" id="PTHR31573">
    <property type="entry name" value="ALPHA-KETOGLUTARATE-DEPENDENT DIOXYGENASE ALKB HOMOLOG 2"/>
    <property type="match status" value="1"/>
</dbReference>
<evidence type="ECO:0000259" key="2">
    <source>
        <dbReference type="Pfam" id="PF13532"/>
    </source>
</evidence>
<reference evidence="3 4" key="1">
    <citation type="submission" date="2014-04" db="EMBL/GenBank/DDBJ databases">
        <authorList>
            <consortium name="DOE Joint Genome Institute"/>
            <person name="Kuo A."/>
            <person name="Tarkka M."/>
            <person name="Buscot F."/>
            <person name="Kohler A."/>
            <person name="Nagy L.G."/>
            <person name="Floudas D."/>
            <person name="Copeland A."/>
            <person name="Barry K.W."/>
            <person name="Cichocki N."/>
            <person name="Veneault-Fourrey C."/>
            <person name="LaButti K."/>
            <person name="Lindquist E.A."/>
            <person name="Lipzen A."/>
            <person name="Lundell T."/>
            <person name="Morin E."/>
            <person name="Murat C."/>
            <person name="Sun H."/>
            <person name="Tunlid A."/>
            <person name="Henrissat B."/>
            <person name="Grigoriev I.V."/>
            <person name="Hibbett D.S."/>
            <person name="Martin F."/>
            <person name="Nordberg H.P."/>
            <person name="Cantor M.N."/>
            <person name="Hua S.X."/>
        </authorList>
    </citation>
    <scope>NUCLEOTIDE SEQUENCE [LARGE SCALE GENOMIC DNA]</scope>
    <source>
        <strain evidence="3 4">F 1598</strain>
    </source>
</reference>
<dbReference type="GO" id="GO:0035516">
    <property type="term" value="F:broad specificity oxidative DNA demethylase activity"/>
    <property type="evidence" value="ECO:0007669"/>
    <property type="project" value="TreeGrafter"/>
</dbReference>
<dbReference type="Pfam" id="PF13532">
    <property type="entry name" value="2OG-FeII_Oxy_2"/>
    <property type="match status" value="1"/>
</dbReference>
<dbReference type="GO" id="GO:0008198">
    <property type="term" value="F:ferrous iron binding"/>
    <property type="evidence" value="ECO:0007669"/>
    <property type="project" value="TreeGrafter"/>
</dbReference>
<dbReference type="InParanoid" id="A0A0C3BAD6"/>
<dbReference type="HOGENOM" id="CLU_012627_1_0_1"/>
<dbReference type="SUPFAM" id="SSF51197">
    <property type="entry name" value="Clavaminate synthase-like"/>
    <property type="match status" value="1"/>
</dbReference>
<evidence type="ECO:0000313" key="3">
    <source>
        <dbReference type="EMBL" id="KIM83248.1"/>
    </source>
</evidence>
<keyword evidence="4" id="KW-1185">Reference proteome</keyword>
<reference evidence="4" key="2">
    <citation type="submission" date="2015-01" db="EMBL/GenBank/DDBJ databases">
        <title>Evolutionary Origins and Diversification of the Mycorrhizal Mutualists.</title>
        <authorList>
            <consortium name="DOE Joint Genome Institute"/>
            <consortium name="Mycorrhizal Genomics Consortium"/>
            <person name="Kohler A."/>
            <person name="Kuo A."/>
            <person name="Nagy L.G."/>
            <person name="Floudas D."/>
            <person name="Copeland A."/>
            <person name="Barry K.W."/>
            <person name="Cichocki N."/>
            <person name="Veneault-Fourrey C."/>
            <person name="LaButti K."/>
            <person name="Lindquist E.A."/>
            <person name="Lipzen A."/>
            <person name="Lundell T."/>
            <person name="Morin E."/>
            <person name="Murat C."/>
            <person name="Riley R."/>
            <person name="Ohm R."/>
            <person name="Sun H."/>
            <person name="Tunlid A."/>
            <person name="Henrissat B."/>
            <person name="Grigoriev I.V."/>
            <person name="Hibbett D.S."/>
            <person name="Martin F."/>
        </authorList>
    </citation>
    <scope>NUCLEOTIDE SEQUENCE [LARGE SCALE GENOMIC DNA]</scope>
    <source>
        <strain evidence="4">F 1598</strain>
    </source>
</reference>
<feature type="domain" description="Alpha-ketoglutarate-dependent dioxygenase AlkB-like" evidence="2">
    <location>
        <begin position="548"/>
        <end position="675"/>
    </location>
</feature>
<dbReference type="GO" id="GO:0006307">
    <property type="term" value="P:DNA alkylation repair"/>
    <property type="evidence" value="ECO:0007669"/>
    <property type="project" value="TreeGrafter"/>
</dbReference>
<dbReference type="InterPro" id="IPR037151">
    <property type="entry name" value="AlkB-like_sf"/>
</dbReference>
<feature type="binding site" evidence="1">
    <location>
        <position position="671"/>
    </location>
    <ligand>
        <name>2-oxoglutarate</name>
        <dbReference type="ChEBI" id="CHEBI:16810"/>
    </ligand>
</feature>
<dbReference type="GO" id="GO:0051747">
    <property type="term" value="F:cytosine C-5 DNA demethylase activity"/>
    <property type="evidence" value="ECO:0007669"/>
    <property type="project" value="TreeGrafter"/>
</dbReference>
<evidence type="ECO:0000256" key="1">
    <source>
        <dbReference type="PIRSR" id="PIRSR632852-1"/>
    </source>
</evidence>
<dbReference type="AlphaFoldDB" id="A0A0C3BAD6"/>
<dbReference type="STRING" id="765440.A0A0C3BAD6"/>
<dbReference type="OrthoDB" id="2163491at2759"/>
<gene>
    <name evidence="3" type="ORF">PILCRDRAFT_819489</name>
</gene>
<proteinExistence type="predicted"/>
<dbReference type="PANTHER" id="PTHR31573:SF4">
    <property type="entry name" value="FE2OG DIOXYGENASE DOMAIN-CONTAINING PROTEIN"/>
    <property type="match status" value="1"/>
</dbReference>
<dbReference type="EMBL" id="KN832991">
    <property type="protein sequence ID" value="KIM83248.1"/>
    <property type="molecule type" value="Genomic_DNA"/>
</dbReference>
<sequence>MSSQNISIGHPLRDPELKIMDQVVRDAASHAQHFVKNPPKPLVDWTNGESTNDQDLDGVYGPHLHIDSSKEIVSSSEVVTIRDHEPDSRPRLTRKPPIWAQSRQEVCESFDWFRSYQGGVYFANDIVKGYLLSAFASSRDIFHHNGRLIISHGGGKSESLHSRDGHMETQMAEDQLAQDKSVRALLRNHMEKRPLVLLADDRYKLFPYNLAASDCTYVVLGFYYVTHAWAESHSAENERGRAVRYKFAFQWCESQGEPWWIKQSNMDTDSRDDIDARRPLQAPASAIHGLTAVIPQSRSAPVKIAALVSADQTPTALKEIHPKCDHCRVQVPRVYEQGWMCLTPSCPAFWTMRRGEPPGDVLDYTANFIKLEPVQSSPVNLPELFPKPPPTEAWDDVTTAYTFSKGWHCRQCGRLSSRYKWAHWECANCESRVWTKGRLRRPNEFWTQLDQCSNHQLGYNSGIFPPRSEMYDIGGARGEYIKYILPFKRGRIHLIRGNPRTNLQADLIFQQYQTQAASGDLPFRRFPLRAHKCRGILLTNYFSQNSGEPYQYVGGTDNTIPFEEAGSAVRGALELIQTRAQAALNQKPEFNEVLSAAYMERQRMAFHSDSERGLGPIVASLSLGSAAVMHFRVHAHERQEGEGTGNALTLTLRHGDVLVMEGAAVQKCYEHTVIPCNFRVAATARLIGKP</sequence>
<dbReference type="InterPro" id="IPR027450">
    <property type="entry name" value="AlkB-like"/>
</dbReference>
<accession>A0A0C3BAD6</accession>
<name>A0A0C3BAD6_PILCF</name>
<dbReference type="InterPro" id="IPR032852">
    <property type="entry name" value="ALKBH2"/>
</dbReference>
<feature type="binding site" evidence="1">
    <location>
        <position position="607"/>
    </location>
    <ligand>
        <name>2-oxoglutarate</name>
        <dbReference type="ChEBI" id="CHEBI:16810"/>
    </ligand>
</feature>
<dbReference type="Gene3D" id="2.60.120.590">
    <property type="entry name" value="Alpha-ketoglutarate-dependent dioxygenase AlkB-like"/>
    <property type="match status" value="1"/>
</dbReference>
<feature type="binding site" evidence="1">
    <location>
        <position position="598"/>
    </location>
    <ligand>
        <name>2-oxoglutarate</name>
        <dbReference type="ChEBI" id="CHEBI:16810"/>
    </ligand>
</feature>